<evidence type="ECO:0000256" key="1">
    <source>
        <dbReference type="SAM" id="MobiDB-lite"/>
    </source>
</evidence>
<evidence type="ECO:0000256" key="2">
    <source>
        <dbReference type="SAM" id="Phobius"/>
    </source>
</evidence>
<dbReference type="Proteomes" id="UP001140949">
    <property type="component" value="Unassembled WGS sequence"/>
</dbReference>
<sequence length="166" mass="17952">MREKGIIRQSFTNVGSWTPGWRCPREDASPALVVDSGGGESLRSPEGRRRMGSGLESRISVEAQRSARYGERLGSGVSGSSRGGWLRPRCWRSPAVGTDWSTVEAGGAQSTGSQRWSRPRPKLGLGFIIVIPSCCSIGSCLDVGHVIPLFRFCIRCLIQILGCALM</sequence>
<keyword evidence="2" id="KW-1133">Transmembrane helix</keyword>
<comment type="caution">
    <text evidence="3">The sequence shown here is derived from an EMBL/GenBank/DDBJ whole genome shotgun (WGS) entry which is preliminary data.</text>
</comment>
<feature type="region of interest" description="Disordered" evidence="1">
    <location>
        <begin position="28"/>
        <end position="54"/>
    </location>
</feature>
<feature type="transmembrane region" description="Helical" evidence="2">
    <location>
        <begin position="123"/>
        <end position="147"/>
    </location>
</feature>
<dbReference type="EMBL" id="JANAVB010034417">
    <property type="protein sequence ID" value="KAJ6806835.1"/>
    <property type="molecule type" value="Genomic_DNA"/>
</dbReference>
<evidence type="ECO:0000313" key="4">
    <source>
        <dbReference type="Proteomes" id="UP001140949"/>
    </source>
</evidence>
<keyword evidence="2" id="KW-0472">Membrane</keyword>
<name>A0AAX6EST6_IRIPA</name>
<organism evidence="3 4">
    <name type="scientific">Iris pallida</name>
    <name type="common">Sweet iris</name>
    <dbReference type="NCBI Taxonomy" id="29817"/>
    <lineage>
        <taxon>Eukaryota</taxon>
        <taxon>Viridiplantae</taxon>
        <taxon>Streptophyta</taxon>
        <taxon>Embryophyta</taxon>
        <taxon>Tracheophyta</taxon>
        <taxon>Spermatophyta</taxon>
        <taxon>Magnoliopsida</taxon>
        <taxon>Liliopsida</taxon>
        <taxon>Asparagales</taxon>
        <taxon>Iridaceae</taxon>
        <taxon>Iridoideae</taxon>
        <taxon>Irideae</taxon>
        <taxon>Iris</taxon>
    </lineage>
</organism>
<evidence type="ECO:0000313" key="3">
    <source>
        <dbReference type="EMBL" id="KAJ6806835.1"/>
    </source>
</evidence>
<accession>A0AAX6EST6</accession>
<gene>
    <name evidence="3" type="ORF">M6B38_105820</name>
</gene>
<reference evidence="3" key="1">
    <citation type="journal article" date="2023" name="GigaByte">
        <title>Genome assembly of the bearded iris, Iris pallida Lam.</title>
        <authorList>
            <person name="Bruccoleri R.E."/>
            <person name="Oakeley E.J."/>
            <person name="Faust A.M.E."/>
            <person name="Altorfer M."/>
            <person name="Dessus-Babus S."/>
            <person name="Burckhardt D."/>
            <person name="Oertli M."/>
            <person name="Naumann U."/>
            <person name="Petersen F."/>
            <person name="Wong J."/>
        </authorList>
    </citation>
    <scope>NUCLEOTIDE SEQUENCE</scope>
    <source>
        <strain evidence="3">GSM-AAB239-AS_SAM_17_03QT</strain>
    </source>
</reference>
<protein>
    <submittedName>
        <fullName evidence="3">Spidroin-1-like</fullName>
    </submittedName>
</protein>
<keyword evidence="4" id="KW-1185">Reference proteome</keyword>
<keyword evidence="2" id="KW-0812">Transmembrane</keyword>
<proteinExistence type="predicted"/>
<dbReference type="AlphaFoldDB" id="A0AAX6EST6"/>
<reference evidence="3" key="2">
    <citation type="submission" date="2023-04" db="EMBL/GenBank/DDBJ databases">
        <authorList>
            <person name="Bruccoleri R.E."/>
            <person name="Oakeley E.J."/>
            <person name="Faust A.-M."/>
            <person name="Dessus-Babus S."/>
            <person name="Altorfer M."/>
            <person name="Burckhardt D."/>
            <person name="Oertli M."/>
            <person name="Naumann U."/>
            <person name="Petersen F."/>
            <person name="Wong J."/>
        </authorList>
    </citation>
    <scope>NUCLEOTIDE SEQUENCE</scope>
    <source>
        <strain evidence="3">GSM-AAB239-AS_SAM_17_03QT</strain>
        <tissue evidence="3">Leaf</tissue>
    </source>
</reference>